<dbReference type="Proteomes" id="UP001219518">
    <property type="component" value="Unassembled WGS sequence"/>
</dbReference>
<feature type="region of interest" description="Disordered" evidence="1">
    <location>
        <begin position="208"/>
        <end position="273"/>
    </location>
</feature>
<dbReference type="EMBL" id="JAHWGI010001029">
    <property type="protein sequence ID" value="KAK3920967.1"/>
    <property type="molecule type" value="Genomic_DNA"/>
</dbReference>
<protein>
    <submittedName>
        <fullName evidence="2">Halomucin</fullName>
    </submittedName>
</protein>
<proteinExistence type="predicted"/>
<reference evidence="2" key="2">
    <citation type="journal article" date="2023" name="BMC Genomics">
        <title>Pest status, molecular evolution, and epigenetic factors derived from the genome assembly of Frankliniella fusca, a thysanopteran phytovirus vector.</title>
        <authorList>
            <person name="Catto M.A."/>
            <person name="Labadie P.E."/>
            <person name="Jacobson A.L."/>
            <person name="Kennedy G.G."/>
            <person name="Srinivasan R."/>
            <person name="Hunt B.G."/>
        </authorList>
    </citation>
    <scope>NUCLEOTIDE SEQUENCE</scope>
    <source>
        <strain evidence="2">PL_HMW_Pooled</strain>
    </source>
</reference>
<evidence type="ECO:0000313" key="2">
    <source>
        <dbReference type="EMBL" id="KAK3920967.1"/>
    </source>
</evidence>
<evidence type="ECO:0000256" key="1">
    <source>
        <dbReference type="SAM" id="MobiDB-lite"/>
    </source>
</evidence>
<sequence>MKVLQGTIHQGNNLLFPIHYGVQCCSASVVACAYALSHNPTLWTAKDIDACVYLGTNIHAKSCRPNYNGYLFPHEIIKTFPLPNKVHVVLEAAKEAMFIGAIHNIEGFGDEIICALTSYFKTSRCGILNCNEYSFGLMFVGNEFWIFDSHAKDITGRSHHEGFAVLISFSSINELVQYLQQNFNDTSTYSITEIKFKIQNNEPNLLTCPIDDSSQNQPGSDSCPLGDSSQNQPGTDVKKDSYTNQPDLLSCPLGDSSQNQPGTDVKGDSYTNQPNLLFCPLGDSSQNQPGTDVKIDSYTNQPNLLFCPLGDRPFRPQLGNSADHEPNFT</sequence>
<dbReference type="SUPFAM" id="SSF54001">
    <property type="entry name" value="Cysteine proteinases"/>
    <property type="match status" value="1"/>
</dbReference>
<dbReference type="PROSITE" id="PS51257">
    <property type="entry name" value="PROKAR_LIPOPROTEIN"/>
    <property type="match status" value="1"/>
</dbReference>
<gene>
    <name evidence="2" type="ORF">KUF71_010182</name>
</gene>
<dbReference type="PANTHER" id="PTHR40552:SF6">
    <property type="entry name" value="FI09606P-RELATED"/>
    <property type="match status" value="1"/>
</dbReference>
<dbReference type="AlphaFoldDB" id="A0AAE1HGQ2"/>
<accession>A0AAE1HGQ2</accession>
<evidence type="ECO:0000313" key="3">
    <source>
        <dbReference type="Proteomes" id="UP001219518"/>
    </source>
</evidence>
<comment type="caution">
    <text evidence="2">The sequence shown here is derived from an EMBL/GenBank/DDBJ whole genome shotgun (WGS) entry which is preliminary data.</text>
</comment>
<dbReference type="Gene3D" id="3.90.70.120">
    <property type="match status" value="1"/>
</dbReference>
<name>A0AAE1HGQ2_9NEOP</name>
<organism evidence="2 3">
    <name type="scientific">Frankliniella fusca</name>
    <dbReference type="NCBI Taxonomy" id="407009"/>
    <lineage>
        <taxon>Eukaryota</taxon>
        <taxon>Metazoa</taxon>
        <taxon>Ecdysozoa</taxon>
        <taxon>Arthropoda</taxon>
        <taxon>Hexapoda</taxon>
        <taxon>Insecta</taxon>
        <taxon>Pterygota</taxon>
        <taxon>Neoptera</taxon>
        <taxon>Paraneoptera</taxon>
        <taxon>Thysanoptera</taxon>
        <taxon>Terebrantia</taxon>
        <taxon>Thripoidea</taxon>
        <taxon>Thripidae</taxon>
        <taxon>Frankliniella</taxon>
    </lineage>
</organism>
<keyword evidence="3" id="KW-1185">Reference proteome</keyword>
<reference evidence="2" key="1">
    <citation type="submission" date="2021-07" db="EMBL/GenBank/DDBJ databases">
        <authorList>
            <person name="Catto M.A."/>
            <person name="Jacobson A."/>
            <person name="Kennedy G."/>
            <person name="Labadie P."/>
            <person name="Hunt B.G."/>
            <person name="Srinivasan R."/>
        </authorList>
    </citation>
    <scope>NUCLEOTIDE SEQUENCE</scope>
    <source>
        <strain evidence="2">PL_HMW_Pooled</strain>
        <tissue evidence="2">Head</tissue>
    </source>
</reference>
<dbReference type="InterPro" id="IPR038765">
    <property type="entry name" value="Papain-like_cys_pep_sf"/>
</dbReference>
<dbReference type="PANTHER" id="PTHR40552">
    <property type="entry name" value="AT05186P-RELATED"/>
    <property type="match status" value="1"/>
</dbReference>